<dbReference type="KEGG" id="parq:DSM112329_00830"/>
<accession>A0AAU7AQN2</accession>
<dbReference type="AlphaFoldDB" id="A0AAU7AQN2"/>
<feature type="transmembrane region" description="Helical" evidence="1">
    <location>
        <begin position="46"/>
        <end position="64"/>
    </location>
</feature>
<evidence type="ECO:0008006" key="3">
    <source>
        <dbReference type="Google" id="ProtNLM"/>
    </source>
</evidence>
<protein>
    <recommendedName>
        <fullName evidence="3">Transmembrane protein</fullName>
    </recommendedName>
</protein>
<keyword evidence="1" id="KW-1133">Transmembrane helix</keyword>
<evidence type="ECO:0000256" key="1">
    <source>
        <dbReference type="SAM" id="Phobius"/>
    </source>
</evidence>
<keyword evidence="1" id="KW-0812">Transmembrane</keyword>
<evidence type="ECO:0000313" key="2">
    <source>
        <dbReference type="EMBL" id="XAY04004.1"/>
    </source>
</evidence>
<feature type="transmembrane region" description="Helical" evidence="1">
    <location>
        <begin position="20"/>
        <end position="39"/>
    </location>
</feature>
<organism evidence="2">
    <name type="scientific">Paraconexibacter sp. AEG42_29</name>
    <dbReference type="NCBI Taxonomy" id="2997339"/>
    <lineage>
        <taxon>Bacteria</taxon>
        <taxon>Bacillati</taxon>
        <taxon>Actinomycetota</taxon>
        <taxon>Thermoleophilia</taxon>
        <taxon>Solirubrobacterales</taxon>
        <taxon>Paraconexibacteraceae</taxon>
        <taxon>Paraconexibacter</taxon>
    </lineage>
</organism>
<name>A0AAU7AQN2_9ACTN</name>
<keyword evidence="1" id="KW-0472">Membrane</keyword>
<reference evidence="2" key="1">
    <citation type="submission" date="2022-12" db="EMBL/GenBank/DDBJ databases">
        <title>Paraconexibacter alkalitolerans sp. nov. and Baekduia alba sp. nov., isolated from soil and emended description of the genera Paraconexibacter (Chun et al., 2020) and Baekduia (An et al., 2020).</title>
        <authorList>
            <person name="Vieira S."/>
            <person name="Huber K.J."/>
            <person name="Geppert A."/>
            <person name="Wolf J."/>
            <person name="Neumann-Schaal M."/>
            <person name="Muesken M."/>
            <person name="Overmann J."/>
        </authorList>
    </citation>
    <scope>NUCLEOTIDE SEQUENCE</scope>
    <source>
        <strain evidence="2">AEG42_29</strain>
    </source>
</reference>
<proteinExistence type="predicted"/>
<dbReference type="EMBL" id="CP114014">
    <property type="protein sequence ID" value="XAY04004.1"/>
    <property type="molecule type" value="Genomic_DNA"/>
</dbReference>
<sequence>MTAETSDVLPSSPLILFLRWVLPAIVCVVGIALAAANGFDDDSLEGGAAIVGAGLSICLMNVLWRVGISGDSDRDAEVAARDHFDRFGRWPDESAPSR</sequence>
<gene>
    <name evidence="2" type="ORF">DSM112329_00830</name>
</gene>
<dbReference type="RefSeq" id="WP_354700551.1">
    <property type="nucleotide sequence ID" value="NZ_CP114014.1"/>
</dbReference>